<dbReference type="Pfam" id="PF14804">
    <property type="entry name" value="Jag_N"/>
    <property type="match status" value="1"/>
</dbReference>
<dbReference type="InterPro" id="IPR038247">
    <property type="entry name" value="Jag_N_dom_sf"/>
</dbReference>
<dbReference type="SMART" id="SM01245">
    <property type="entry name" value="Jag_N"/>
    <property type="match status" value="1"/>
</dbReference>
<evidence type="ECO:0000259" key="2">
    <source>
        <dbReference type="SMART" id="SM01245"/>
    </source>
</evidence>
<accession>C0BFJ2</accession>
<comment type="caution">
    <text evidence="3">The sequence shown here is derived from an EMBL/GenBank/DDBJ whole genome shotgun (WGS) entry which is preliminary data.</text>
</comment>
<feature type="domain" description="RNA-binding protein KhpB N-terminal" evidence="2">
    <location>
        <begin position="5"/>
        <end position="56"/>
    </location>
</feature>
<protein>
    <recommendedName>
        <fullName evidence="2">RNA-binding protein KhpB N-terminal domain-containing protein</fullName>
    </recommendedName>
</protein>
<feature type="compositionally biased region" description="Basic and acidic residues" evidence="1">
    <location>
        <begin position="92"/>
        <end position="109"/>
    </location>
</feature>
<evidence type="ECO:0000256" key="1">
    <source>
        <dbReference type="SAM" id="MobiDB-lite"/>
    </source>
</evidence>
<dbReference type="Proteomes" id="UP000003793">
    <property type="component" value="Unassembled WGS sequence"/>
</dbReference>
<dbReference type="GO" id="GO:0003723">
    <property type="term" value="F:RNA binding"/>
    <property type="evidence" value="ECO:0007669"/>
    <property type="project" value="InterPro"/>
</dbReference>
<dbReference type="Gene3D" id="3.30.30.80">
    <property type="entry name" value="probable RNA-binding protein from clostridium symbiosum atcc 14940"/>
    <property type="match status" value="1"/>
</dbReference>
<feature type="region of interest" description="Disordered" evidence="1">
    <location>
        <begin position="92"/>
        <end position="115"/>
    </location>
</feature>
<organism evidence="3 4">
    <name type="scientific">Coprococcus comes ATCC 27758</name>
    <dbReference type="NCBI Taxonomy" id="470146"/>
    <lineage>
        <taxon>Bacteria</taxon>
        <taxon>Bacillati</taxon>
        <taxon>Bacillota</taxon>
        <taxon>Clostridia</taxon>
        <taxon>Lachnospirales</taxon>
        <taxon>Lachnospiraceae</taxon>
        <taxon>Coprococcus</taxon>
    </lineage>
</organism>
<dbReference type="HOGENOM" id="CLU_2104844_0_0_9"/>
<dbReference type="AlphaFoldDB" id="C0BFJ2"/>
<dbReference type="PANTHER" id="PTHR35800">
    <property type="entry name" value="PROTEIN JAG"/>
    <property type="match status" value="1"/>
</dbReference>
<gene>
    <name evidence="3" type="ORF">COPCOM_03960</name>
</gene>
<reference evidence="3 4" key="1">
    <citation type="submission" date="2009-02" db="EMBL/GenBank/DDBJ databases">
        <authorList>
            <person name="Fulton L."/>
            <person name="Clifton S."/>
            <person name="Fulton B."/>
            <person name="Xu J."/>
            <person name="Minx P."/>
            <person name="Pepin K.H."/>
            <person name="Johnson M."/>
            <person name="Bhonagiri V."/>
            <person name="Nash W.E."/>
            <person name="Mardis E.R."/>
            <person name="Wilson R.K."/>
        </authorList>
    </citation>
    <scope>NUCLEOTIDE SEQUENCE [LARGE SCALE GENOMIC DNA]</scope>
    <source>
        <strain evidence="3 4">ATCC 27758</strain>
    </source>
</reference>
<dbReference type="EMBL" id="ABVR01000046">
    <property type="protein sequence ID" value="EEG88037.1"/>
    <property type="molecule type" value="Genomic_DNA"/>
</dbReference>
<evidence type="ECO:0000313" key="4">
    <source>
        <dbReference type="Proteomes" id="UP000003793"/>
    </source>
</evidence>
<evidence type="ECO:0000313" key="3">
    <source>
        <dbReference type="EMBL" id="EEG88037.1"/>
    </source>
</evidence>
<reference evidence="3 4" key="2">
    <citation type="submission" date="2009-03" db="EMBL/GenBank/DDBJ databases">
        <title>Draft genome sequence of Coprococcus comes (ATCC 27758).</title>
        <authorList>
            <person name="Sudarsanam P."/>
            <person name="Ley R."/>
            <person name="Guruge J."/>
            <person name="Turnbaugh P.J."/>
            <person name="Mahowald M."/>
            <person name="Liep D."/>
            <person name="Gordon J."/>
        </authorList>
    </citation>
    <scope>NUCLEOTIDE SEQUENCE [LARGE SCALE GENOMIC DNA]</scope>
    <source>
        <strain evidence="3 4">ATCC 27758</strain>
    </source>
</reference>
<name>C0BFJ2_9FIRM</name>
<dbReference type="InterPro" id="IPR032782">
    <property type="entry name" value="KhpB_N"/>
</dbReference>
<sequence>MNEITVSAKTLDDAITEASIQLGVASDQMEYDVIEKGSAGFLGIGSRQAVIRARIKKTVTEEIKAEEIKPEEIKKEFKKDFRKDRKEFVGHKERKEYKEHKEYKKDSKKDFKKRA</sequence>
<proteinExistence type="predicted"/>
<dbReference type="PANTHER" id="PTHR35800:SF1">
    <property type="entry name" value="RNA-BINDING PROTEIN KHPB"/>
    <property type="match status" value="1"/>
</dbReference>
<dbReference type="InterPro" id="IPR039247">
    <property type="entry name" value="KhpB"/>
</dbReference>